<name>A0A085MYC7_9BILA</name>
<proteinExistence type="predicted"/>
<dbReference type="EMBL" id="KL367600">
    <property type="protein sequence ID" value="KFD62223.1"/>
    <property type="molecule type" value="Genomic_DNA"/>
</dbReference>
<evidence type="ECO:0000313" key="1">
    <source>
        <dbReference type="EMBL" id="KFD62223.1"/>
    </source>
</evidence>
<sequence length="82" mass="9409">MHLRSSSVFSCLENKRFGIDPPGDDFHCRRMFRCCDCNNDQKFDDNAIASSEVTRRDSQLPAMTGVARGPVHRFRHGYLFAI</sequence>
<dbReference type="Proteomes" id="UP000030758">
    <property type="component" value="Unassembled WGS sequence"/>
</dbReference>
<dbReference type="AlphaFoldDB" id="A0A085MYC7"/>
<organism evidence="1">
    <name type="scientific">Trichuris suis</name>
    <name type="common">pig whipworm</name>
    <dbReference type="NCBI Taxonomy" id="68888"/>
    <lineage>
        <taxon>Eukaryota</taxon>
        <taxon>Metazoa</taxon>
        <taxon>Ecdysozoa</taxon>
        <taxon>Nematoda</taxon>
        <taxon>Enoplea</taxon>
        <taxon>Dorylaimia</taxon>
        <taxon>Trichinellida</taxon>
        <taxon>Trichuridae</taxon>
        <taxon>Trichuris</taxon>
    </lineage>
</organism>
<reference evidence="1" key="1">
    <citation type="journal article" date="2014" name="Nat. Genet.">
        <title>Genome and transcriptome of the porcine whipworm Trichuris suis.</title>
        <authorList>
            <person name="Jex A.R."/>
            <person name="Nejsum P."/>
            <person name="Schwarz E.M."/>
            <person name="Hu L."/>
            <person name="Young N.D."/>
            <person name="Hall R.S."/>
            <person name="Korhonen P.K."/>
            <person name="Liao S."/>
            <person name="Thamsborg S."/>
            <person name="Xia J."/>
            <person name="Xu P."/>
            <person name="Wang S."/>
            <person name="Scheerlinck J.P."/>
            <person name="Hofmann A."/>
            <person name="Sternberg P.W."/>
            <person name="Wang J."/>
            <person name="Gasser R.B."/>
        </authorList>
    </citation>
    <scope>NUCLEOTIDE SEQUENCE [LARGE SCALE GENOMIC DNA]</scope>
    <source>
        <strain evidence="1">DCEP-RM93F</strain>
    </source>
</reference>
<gene>
    <name evidence="1" type="ORF">M514_12183</name>
</gene>
<protein>
    <submittedName>
        <fullName evidence="1">Uncharacterized protein</fullName>
    </submittedName>
</protein>
<accession>A0A085MYC7</accession>